<reference evidence="2 3" key="1">
    <citation type="submission" date="2019-03" db="EMBL/GenBank/DDBJ databases">
        <authorList>
            <person name="Kim M.K.M."/>
        </authorList>
    </citation>
    <scope>NUCLEOTIDE SEQUENCE [LARGE SCALE GENOMIC DNA]</scope>
    <source>
        <strain evidence="2 3">18JY15-6</strain>
    </source>
</reference>
<feature type="compositionally biased region" description="Low complexity" evidence="1">
    <location>
        <begin position="28"/>
        <end position="39"/>
    </location>
</feature>
<dbReference type="Proteomes" id="UP000295453">
    <property type="component" value="Unassembled WGS sequence"/>
</dbReference>
<evidence type="ECO:0000313" key="3">
    <source>
        <dbReference type="Proteomes" id="UP000295453"/>
    </source>
</evidence>
<feature type="region of interest" description="Disordered" evidence="1">
    <location>
        <begin position="19"/>
        <end position="51"/>
    </location>
</feature>
<organism evidence="2 3">
    <name type="scientific">Nocardioides jejuensis</name>
    <dbReference type="NCBI Taxonomy" id="2502782"/>
    <lineage>
        <taxon>Bacteria</taxon>
        <taxon>Bacillati</taxon>
        <taxon>Actinomycetota</taxon>
        <taxon>Actinomycetes</taxon>
        <taxon>Propionibacteriales</taxon>
        <taxon>Nocardioidaceae</taxon>
        <taxon>Nocardioides</taxon>
    </lineage>
</organism>
<protein>
    <submittedName>
        <fullName evidence="2">Excisionase</fullName>
    </submittedName>
</protein>
<evidence type="ECO:0000313" key="2">
    <source>
        <dbReference type="EMBL" id="TCJ31063.1"/>
    </source>
</evidence>
<feature type="region of interest" description="Disordered" evidence="1">
    <location>
        <begin position="93"/>
        <end position="139"/>
    </location>
</feature>
<keyword evidence="3" id="KW-1185">Reference proteome</keyword>
<dbReference type="OrthoDB" id="3989267at2"/>
<accession>A0A4R1CHY7</accession>
<sequence length="211" mass="23317">MGSRLTGLQLDTLQWIADGHADGDAPNSRRTSARSLATRGLATVKGRGPRWSASITELGREWLANDGQAPNPPAPPEPERVAVTATAERVTFASPSYSTARVTRTRRRSTPPAPDRTVDSPAGKRRASHRPRGDALFTAESPDPWDEKILVNVKEAAWMLSLPEHAIRQAVTNGDVDRVFIGEGKSRYRIVYGSLLAWVNDMPRESARRWW</sequence>
<dbReference type="AlphaFoldDB" id="A0A4R1CHY7"/>
<evidence type="ECO:0000256" key="1">
    <source>
        <dbReference type="SAM" id="MobiDB-lite"/>
    </source>
</evidence>
<comment type="caution">
    <text evidence="2">The sequence shown here is derived from an EMBL/GenBank/DDBJ whole genome shotgun (WGS) entry which is preliminary data.</text>
</comment>
<gene>
    <name evidence="2" type="ORF">EPD65_00355</name>
</gene>
<proteinExistence type="predicted"/>
<dbReference type="EMBL" id="SJZJ01000001">
    <property type="protein sequence ID" value="TCJ31063.1"/>
    <property type="molecule type" value="Genomic_DNA"/>
</dbReference>
<name>A0A4R1CHY7_9ACTN</name>